<dbReference type="EMBL" id="WHWB01033471">
    <property type="protein sequence ID" value="KAJ7419659.1"/>
    <property type="molecule type" value="Genomic_DNA"/>
</dbReference>
<proteinExistence type="predicted"/>
<accession>A0ABQ9DI98</accession>
<evidence type="ECO:0000313" key="2">
    <source>
        <dbReference type="Proteomes" id="UP001145742"/>
    </source>
</evidence>
<dbReference type="Proteomes" id="UP001145742">
    <property type="component" value="Unassembled WGS sequence"/>
</dbReference>
<name>A0ABQ9DI98_9PASS</name>
<sequence length="122" mass="14138">MEDHRLLKIVQYGELTTGCHKRGTPKKRYKDSLKQYLSLGPIDCHQWSTLASSRDSWRHSIHDTAASFENSCRISLEEKRQCRKNRSLPVLPKESFRCAFCVQTGLSHIDLFSHQYTCSKHG</sequence>
<keyword evidence="2" id="KW-1185">Reference proteome</keyword>
<comment type="caution">
    <text evidence="1">The sequence shown here is derived from an EMBL/GenBank/DDBJ whole genome shotgun (WGS) entry which is preliminary data.</text>
</comment>
<gene>
    <name evidence="1" type="ORF">WISP_52719</name>
</gene>
<organism evidence="1 2">
    <name type="scientific">Willisornis vidua</name>
    <name type="common">Xingu scale-backed antbird</name>
    <dbReference type="NCBI Taxonomy" id="1566151"/>
    <lineage>
        <taxon>Eukaryota</taxon>
        <taxon>Metazoa</taxon>
        <taxon>Chordata</taxon>
        <taxon>Craniata</taxon>
        <taxon>Vertebrata</taxon>
        <taxon>Euteleostomi</taxon>
        <taxon>Archelosauria</taxon>
        <taxon>Archosauria</taxon>
        <taxon>Dinosauria</taxon>
        <taxon>Saurischia</taxon>
        <taxon>Theropoda</taxon>
        <taxon>Coelurosauria</taxon>
        <taxon>Aves</taxon>
        <taxon>Neognathae</taxon>
        <taxon>Neoaves</taxon>
        <taxon>Telluraves</taxon>
        <taxon>Australaves</taxon>
        <taxon>Passeriformes</taxon>
        <taxon>Thamnophilidae</taxon>
        <taxon>Willisornis</taxon>
    </lineage>
</organism>
<evidence type="ECO:0000313" key="1">
    <source>
        <dbReference type="EMBL" id="KAJ7419659.1"/>
    </source>
</evidence>
<protein>
    <submittedName>
        <fullName evidence="1">Uncharacterized protein</fullName>
    </submittedName>
</protein>
<reference evidence="1" key="1">
    <citation type="submission" date="2019-10" db="EMBL/GenBank/DDBJ databases">
        <authorList>
            <person name="Soares A.E.R."/>
            <person name="Aleixo A."/>
            <person name="Schneider P."/>
            <person name="Miyaki C.Y."/>
            <person name="Schneider M.P."/>
            <person name="Mello C."/>
            <person name="Vasconcelos A.T.R."/>
        </authorList>
    </citation>
    <scope>NUCLEOTIDE SEQUENCE</scope>
    <source>
        <tissue evidence="1">Muscle</tissue>
    </source>
</reference>